<dbReference type="OrthoDB" id="4150551at2759"/>
<sequence length="379" mass="42376">MGSLGEFNEYRGGRDSEASVLGPDSPLEVFEIPSSRNVHGNSFPLGIRPKPGYEFHTIDEAVLAIETLSKKGAFNKLLRNHGALLLRGLPTKTAADFAKAVKAFRLPQQHREIGLAGKRTSVNDTVKTANEEPPDVKFYYHSEYGRSAHFPGVLFFFSEIVPQQGGQTPLLSSLELYDRLKAELPDFLHNLTTKGIIGRQYFPAKEDPEAEHIGWNWKDSYGFDIQEGDSQEVQRAKVERVLKNNLQADAQWQDNGALHVLQRLPAIRRVESTGKPSFFNGFAGVYGRARDTNGLEPPYKGSDNKYHLPTTYGDGSPIPTAYLDRLLEISDDIGFLVPWEAGDIAMIDNYTVQHARSPWVGKRSLLVSLWDGVEKFVPY</sequence>
<dbReference type="Gene3D" id="3.60.130.10">
    <property type="entry name" value="Clavaminate synthase-like"/>
    <property type="match status" value="1"/>
</dbReference>
<dbReference type="InterPro" id="IPR003819">
    <property type="entry name" value="TauD/TfdA-like"/>
</dbReference>
<dbReference type="HOGENOM" id="CLU_044153_2_0_1"/>
<dbReference type="EMBL" id="KN847499">
    <property type="protein sequence ID" value="KIW11384.1"/>
    <property type="molecule type" value="Genomic_DNA"/>
</dbReference>
<dbReference type="PANTHER" id="PTHR10696:SF21">
    <property type="entry name" value="TAUD_TFDA-LIKE DOMAIN-CONTAINING PROTEIN"/>
    <property type="match status" value="1"/>
</dbReference>
<dbReference type="PANTHER" id="PTHR10696">
    <property type="entry name" value="GAMMA-BUTYROBETAINE HYDROXYLASE-RELATED"/>
    <property type="match status" value="1"/>
</dbReference>
<evidence type="ECO:0000259" key="2">
    <source>
        <dbReference type="Pfam" id="PF02668"/>
    </source>
</evidence>
<organism evidence="3 4">
    <name type="scientific">Exophiala spinifera</name>
    <dbReference type="NCBI Taxonomy" id="91928"/>
    <lineage>
        <taxon>Eukaryota</taxon>
        <taxon>Fungi</taxon>
        <taxon>Dikarya</taxon>
        <taxon>Ascomycota</taxon>
        <taxon>Pezizomycotina</taxon>
        <taxon>Eurotiomycetes</taxon>
        <taxon>Chaetothyriomycetidae</taxon>
        <taxon>Chaetothyriales</taxon>
        <taxon>Herpotrichiellaceae</taxon>
        <taxon>Exophiala</taxon>
    </lineage>
</organism>
<keyword evidence="4" id="KW-1185">Reference proteome</keyword>
<dbReference type="GO" id="GO:0016491">
    <property type="term" value="F:oxidoreductase activity"/>
    <property type="evidence" value="ECO:0007669"/>
    <property type="project" value="UniProtKB-KW"/>
</dbReference>
<evidence type="ECO:0000256" key="1">
    <source>
        <dbReference type="ARBA" id="ARBA00023002"/>
    </source>
</evidence>
<protein>
    <recommendedName>
        <fullName evidence="2">TauD/TfdA-like domain-containing protein</fullName>
    </recommendedName>
</protein>
<dbReference type="RefSeq" id="XP_016231600.1">
    <property type="nucleotide sequence ID" value="XM_016384998.1"/>
</dbReference>
<dbReference type="STRING" id="91928.A0A0D2BJ58"/>
<feature type="domain" description="TauD/TfdA-like" evidence="2">
    <location>
        <begin position="70"/>
        <end position="367"/>
    </location>
</feature>
<dbReference type="Pfam" id="PF02668">
    <property type="entry name" value="TauD"/>
    <property type="match status" value="1"/>
</dbReference>
<dbReference type="SUPFAM" id="SSF51197">
    <property type="entry name" value="Clavaminate synthase-like"/>
    <property type="match status" value="1"/>
</dbReference>
<dbReference type="InterPro" id="IPR042098">
    <property type="entry name" value="TauD-like_sf"/>
</dbReference>
<evidence type="ECO:0000313" key="4">
    <source>
        <dbReference type="Proteomes" id="UP000053328"/>
    </source>
</evidence>
<evidence type="ECO:0000313" key="3">
    <source>
        <dbReference type="EMBL" id="KIW11384.1"/>
    </source>
</evidence>
<dbReference type="Proteomes" id="UP000053328">
    <property type="component" value="Unassembled WGS sequence"/>
</dbReference>
<dbReference type="AlphaFoldDB" id="A0A0D2BJ58"/>
<reference evidence="3 4" key="1">
    <citation type="submission" date="2015-01" db="EMBL/GenBank/DDBJ databases">
        <title>The Genome Sequence of Exophiala spinifera CBS89968.</title>
        <authorList>
            <consortium name="The Broad Institute Genomics Platform"/>
            <person name="Cuomo C."/>
            <person name="de Hoog S."/>
            <person name="Gorbushina A."/>
            <person name="Stielow B."/>
            <person name="Teixiera M."/>
            <person name="Abouelleil A."/>
            <person name="Chapman S.B."/>
            <person name="Priest M."/>
            <person name="Young S.K."/>
            <person name="Wortman J."/>
            <person name="Nusbaum C."/>
            <person name="Birren B."/>
        </authorList>
    </citation>
    <scope>NUCLEOTIDE SEQUENCE [LARGE SCALE GENOMIC DNA]</scope>
    <source>
        <strain evidence="3 4">CBS 89968</strain>
    </source>
</reference>
<name>A0A0D2BJ58_9EURO</name>
<keyword evidence="1" id="KW-0560">Oxidoreductase</keyword>
<accession>A0A0D2BJ58</accession>
<dbReference type="InterPro" id="IPR050411">
    <property type="entry name" value="AlphaKG_dependent_hydroxylases"/>
</dbReference>
<proteinExistence type="predicted"/>
<dbReference type="VEuPathDB" id="FungiDB:PV08_10684"/>
<gene>
    <name evidence="3" type="ORF">PV08_10684</name>
</gene>
<dbReference type="GeneID" id="27337767"/>